<feature type="transmembrane region" description="Helical" evidence="1">
    <location>
        <begin position="88"/>
        <end position="105"/>
    </location>
</feature>
<dbReference type="PANTHER" id="PTHR35462">
    <property type="match status" value="1"/>
</dbReference>
<gene>
    <name evidence="2" type="ORF">TAV2_LOCUS1325</name>
</gene>
<keyword evidence="1" id="KW-0812">Transmembrane</keyword>
<keyword evidence="3" id="KW-1185">Reference proteome</keyword>
<reference evidence="2 3" key="1">
    <citation type="submission" date="2022-03" db="EMBL/GenBank/DDBJ databases">
        <authorList>
            <person name="Nunn A."/>
            <person name="Chopra R."/>
            <person name="Nunn A."/>
            <person name="Contreras Garrido A."/>
        </authorList>
    </citation>
    <scope>NUCLEOTIDE SEQUENCE [LARGE SCALE GENOMIC DNA]</scope>
</reference>
<feature type="transmembrane region" description="Helical" evidence="1">
    <location>
        <begin position="25"/>
        <end position="44"/>
    </location>
</feature>
<dbReference type="AlphaFoldDB" id="A0AAU9REQ8"/>
<protein>
    <recommendedName>
        <fullName evidence="4">VanZ-like domain-containing protein</fullName>
    </recommendedName>
</protein>
<accession>A0AAU9REQ8</accession>
<evidence type="ECO:0000313" key="2">
    <source>
        <dbReference type="EMBL" id="CAH2037443.1"/>
    </source>
</evidence>
<name>A0AAU9REQ8_THLAR</name>
<dbReference type="Proteomes" id="UP000836841">
    <property type="component" value="Chromosome 1"/>
</dbReference>
<dbReference type="EMBL" id="OU466857">
    <property type="protein sequence ID" value="CAH2037443.1"/>
    <property type="molecule type" value="Genomic_DNA"/>
</dbReference>
<dbReference type="PANTHER" id="PTHR35462:SF2">
    <property type="entry name" value="TRANSMEMBRANE PROTEIN"/>
    <property type="match status" value="1"/>
</dbReference>
<sequence>MATFRMGETQSNGGGEDPWLAPDKLYHLVFCFSISLLFSTLAAFSRHSFLRRHSIWIGSAFSLAAGAAKEAADQFGVFPSAGASARDAVADAIGVVIAAFLLFLWRKSRRSRPEPGQPRPILPV</sequence>
<evidence type="ECO:0000256" key="1">
    <source>
        <dbReference type="SAM" id="Phobius"/>
    </source>
</evidence>
<keyword evidence="1" id="KW-0472">Membrane</keyword>
<evidence type="ECO:0008006" key="4">
    <source>
        <dbReference type="Google" id="ProtNLM"/>
    </source>
</evidence>
<evidence type="ECO:0000313" key="3">
    <source>
        <dbReference type="Proteomes" id="UP000836841"/>
    </source>
</evidence>
<organism evidence="2 3">
    <name type="scientific">Thlaspi arvense</name>
    <name type="common">Field penny-cress</name>
    <dbReference type="NCBI Taxonomy" id="13288"/>
    <lineage>
        <taxon>Eukaryota</taxon>
        <taxon>Viridiplantae</taxon>
        <taxon>Streptophyta</taxon>
        <taxon>Embryophyta</taxon>
        <taxon>Tracheophyta</taxon>
        <taxon>Spermatophyta</taxon>
        <taxon>Magnoliopsida</taxon>
        <taxon>eudicotyledons</taxon>
        <taxon>Gunneridae</taxon>
        <taxon>Pentapetalae</taxon>
        <taxon>rosids</taxon>
        <taxon>malvids</taxon>
        <taxon>Brassicales</taxon>
        <taxon>Brassicaceae</taxon>
        <taxon>Thlaspideae</taxon>
        <taxon>Thlaspi</taxon>
    </lineage>
</organism>
<proteinExistence type="predicted"/>
<keyword evidence="1" id="KW-1133">Transmembrane helix</keyword>